<evidence type="ECO:0000313" key="12">
    <source>
        <dbReference type="Proteomes" id="UP000814176"/>
    </source>
</evidence>
<feature type="compositionally biased region" description="Basic and acidic residues" evidence="7">
    <location>
        <begin position="1096"/>
        <end position="1115"/>
    </location>
</feature>
<dbReference type="Gene3D" id="3.40.50.300">
    <property type="entry name" value="P-loop containing nucleotide triphosphate hydrolases"/>
    <property type="match status" value="1"/>
</dbReference>
<feature type="transmembrane region" description="Helical" evidence="8">
    <location>
        <begin position="12"/>
        <end position="32"/>
    </location>
</feature>
<dbReference type="InterPro" id="IPR011527">
    <property type="entry name" value="ABC1_TM_dom"/>
</dbReference>
<comment type="caution">
    <text evidence="11">The sequence shown here is derived from an EMBL/GenBank/DDBJ whole genome shotgun (WGS) entry which is preliminary data.</text>
</comment>
<feature type="region of interest" description="Disordered" evidence="7">
    <location>
        <begin position="856"/>
        <end position="884"/>
    </location>
</feature>
<keyword evidence="4" id="KW-0067">ATP-binding</keyword>
<comment type="subcellular location">
    <subcellularLocation>
        <location evidence="1">Membrane</location>
        <topology evidence="1">Multi-pass membrane protein</topology>
    </subcellularLocation>
</comment>
<proteinExistence type="predicted"/>
<dbReference type="GeneID" id="72005782"/>
<dbReference type="InterPro" id="IPR036640">
    <property type="entry name" value="ABC1_TM_sf"/>
</dbReference>
<dbReference type="SUPFAM" id="SSF52540">
    <property type="entry name" value="P-loop containing nucleoside triphosphate hydrolases"/>
    <property type="match status" value="1"/>
</dbReference>
<dbReference type="Pfam" id="PF00664">
    <property type="entry name" value="ABC_membrane"/>
    <property type="match status" value="1"/>
</dbReference>
<evidence type="ECO:0000256" key="4">
    <source>
        <dbReference type="ARBA" id="ARBA00022840"/>
    </source>
</evidence>
<dbReference type="PANTHER" id="PTHR24221:SF648">
    <property type="entry name" value="ABC-TYPE TRANSPORTER ATR1"/>
    <property type="match status" value="1"/>
</dbReference>
<feature type="transmembrane region" description="Helical" evidence="8">
    <location>
        <begin position="95"/>
        <end position="113"/>
    </location>
</feature>
<dbReference type="Pfam" id="PF00005">
    <property type="entry name" value="ABC_tran"/>
    <property type="match status" value="1"/>
</dbReference>
<dbReference type="InterPro" id="IPR003439">
    <property type="entry name" value="ABC_transporter-like_ATP-bd"/>
</dbReference>
<evidence type="ECO:0000256" key="3">
    <source>
        <dbReference type="ARBA" id="ARBA00022741"/>
    </source>
</evidence>
<feature type="transmembrane region" description="Helical" evidence="8">
    <location>
        <begin position="291"/>
        <end position="314"/>
    </location>
</feature>
<dbReference type="SUPFAM" id="SSF90123">
    <property type="entry name" value="ABC transporter transmembrane region"/>
    <property type="match status" value="1"/>
</dbReference>
<name>A0ABQ8K292_9APHY</name>
<keyword evidence="3" id="KW-0547">Nucleotide-binding</keyword>
<feature type="compositionally biased region" description="Polar residues" evidence="7">
    <location>
        <begin position="1027"/>
        <end position="1049"/>
    </location>
</feature>
<dbReference type="Gene3D" id="1.20.1560.10">
    <property type="entry name" value="ABC transporter type 1, transmembrane domain"/>
    <property type="match status" value="1"/>
</dbReference>
<evidence type="ECO:0000313" key="11">
    <source>
        <dbReference type="EMBL" id="KAH9830847.1"/>
    </source>
</evidence>
<dbReference type="PANTHER" id="PTHR24221">
    <property type="entry name" value="ATP-BINDING CASSETTE SUB-FAMILY B"/>
    <property type="match status" value="1"/>
</dbReference>
<feature type="domain" description="ABC transmembrane type-1" evidence="10">
    <location>
        <begin position="299"/>
        <end position="582"/>
    </location>
</feature>
<dbReference type="CDD" id="cd18583">
    <property type="entry name" value="ABC_6TM_HMT1"/>
    <property type="match status" value="1"/>
</dbReference>
<feature type="transmembrane region" description="Helical" evidence="8">
    <location>
        <begin position="334"/>
        <end position="356"/>
    </location>
</feature>
<feature type="transmembrane region" description="Helical" evidence="8">
    <location>
        <begin position="158"/>
        <end position="180"/>
    </location>
</feature>
<accession>A0ABQ8K292</accession>
<keyword evidence="5 8" id="KW-1133">Transmembrane helix</keyword>
<evidence type="ECO:0000259" key="9">
    <source>
        <dbReference type="PROSITE" id="PS50893"/>
    </source>
</evidence>
<evidence type="ECO:0000256" key="1">
    <source>
        <dbReference type="ARBA" id="ARBA00004141"/>
    </source>
</evidence>
<feature type="compositionally biased region" description="Polar residues" evidence="7">
    <location>
        <begin position="232"/>
        <end position="248"/>
    </location>
</feature>
<protein>
    <recommendedName>
        <fullName evidence="13">ATP-binding cassette subfamily B protein</fullName>
    </recommendedName>
</protein>
<feature type="transmembrane region" description="Helical" evidence="8">
    <location>
        <begin position="412"/>
        <end position="431"/>
    </location>
</feature>
<dbReference type="InterPro" id="IPR039421">
    <property type="entry name" value="Type_1_exporter"/>
</dbReference>
<gene>
    <name evidence="11" type="ORF">C8Q71DRAFT_784808</name>
</gene>
<dbReference type="InterPro" id="IPR017871">
    <property type="entry name" value="ABC_transporter-like_CS"/>
</dbReference>
<sequence>MNIPTSAATSPLFVLRIVSPALVLLSALSIVFTRPSPPQSPSPITSVVIASRTPRRATILALLSLSGLTFFLDGLTFVVYAVLRKVWPAYTGIEVNAILGLVAFFGLAALGAWKDVQGVDVWSLGRLKLSILVAVVLDLVQVTLLGLSLHGPLSIESILHFVFPVFRVLVLAPLFFALLLPRVAYVPVHNGNEPSRSETSLLLPAEEGAAPSTGLAPVSVENGKYGTFRPTARSTLHASGPTTRSHTPAPSVAVPSKGRDAKEEVALDPSWGEIIARIRRISPYLWPSKSIALQTLAMLCIVVVIVGRVVNILVPSIFAELVHMFEEGAYTAKIWVYLFAYVGVRFLQASGGLSALRETLWAPVMQYSDREMSQLSFEHLLNLSFAFHLRRKTGEILRILDRGAAINRAFELLLFNVIPTFIDIAIALVVFCVYFEWTLTLVVFLVSAAYVSASVILTRWRTRLRRQMVDRDVITRGIHTDCLLNYETVKYFCGEQHEAERYRDAIRSYQTLEYKVILSLNLLNLVQNFIITLGLLVGSMIVALRVTRGQSEPYQFVFFITYLAQLYGPLNMLGTIYRSINQTLVDTEKLLKLLSEPTDVNDKPNAPDLIVTNGEIEFENVSFSYDGRSALSNISFKVPKNSSVALVGESGGGKSTVLRLLYRFYDLKAGDGRILIDGQDIRDVTQLSLRKAIGVVPQDSVLFNSSIAYNIGYGKFGATPEEIEAAAKAAQMHDRITSFPDGYDTRVGERGVRLSGGEKQRVAIARTLLKNPPILLLDEATSALDTATEKDIQKALQHLAEGRSSLAIAHRLSTIATADLILVLKDGQIVEQGNHSELLALNGVFAKMWSAQVQGAEDVPQNGSHQKEAVSGYSVEDPATKEGAEPTVEHFVDSPGAVDAELTQVEAEGGHEADEGTSGDDVADTPAVVPDADATEAPSSTAQDEAGAEVSAPSAAEHSQEATTTTVGGEDQASVAFPFTTADGARPSADNTAPVAFPGSDAAAPVTFPGGDDATSQKAMSIPDRAQTPQQASGVTFQDAQSLPHSGATSPDPEGKRRRTLSTQGIQRFARRMSTSKRSDSLSGAPGKAGGFMAALRREGTTGSKDDSSSKDARESPSASVSSDIGHRDTKKLSKKDKKKDKRKSMSGGV</sequence>
<organism evidence="11 12">
    <name type="scientific">Rhodofomes roseus</name>
    <dbReference type="NCBI Taxonomy" id="34475"/>
    <lineage>
        <taxon>Eukaryota</taxon>
        <taxon>Fungi</taxon>
        <taxon>Dikarya</taxon>
        <taxon>Basidiomycota</taxon>
        <taxon>Agaricomycotina</taxon>
        <taxon>Agaricomycetes</taxon>
        <taxon>Polyporales</taxon>
        <taxon>Rhodofomes</taxon>
    </lineage>
</organism>
<dbReference type="PROSITE" id="PS50929">
    <property type="entry name" value="ABC_TM1F"/>
    <property type="match status" value="1"/>
</dbReference>
<keyword evidence="6 8" id="KW-0472">Membrane</keyword>
<reference evidence="11 12" key="1">
    <citation type="journal article" date="2021" name="Environ. Microbiol.">
        <title>Gene family expansions and transcriptome signatures uncover fungal adaptations to wood decay.</title>
        <authorList>
            <person name="Hage H."/>
            <person name="Miyauchi S."/>
            <person name="Viragh M."/>
            <person name="Drula E."/>
            <person name="Min B."/>
            <person name="Chaduli D."/>
            <person name="Navarro D."/>
            <person name="Favel A."/>
            <person name="Norest M."/>
            <person name="Lesage-Meessen L."/>
            <person name="Balint B."/>
            <person name="Merenyi Z."/>
            <person name="de Eugenio L."/>
            <person name="Morin E."/>
            <person name="Martinez A.T."/>
            <person name="Baldrian P."/>
            <person name="Stursova M."/>
            <person name="Martinez M.J."/>
            <person name="Novotny C."/>
            <person name="Magnuson J.K."/>
            <person name="Spatafora J.W."/>
            <person name="Maurice S."/>
            <person name="Pangilinan J."/>
            <person name="Andreopoulos W."/>
            <person name="LaButti K."/>
            <person name="Hundley H."/>
            <person name="Na H."/>
            <person name="Kuo A."/>
            <person name="Barry K."/>
            <person name="Lipzen A."/>
            <person name="Henrissat B."/>
            <person name="Riley R."/>
            <person name="Ahrendt S."/>
            <person name="Nagy L.G."/>
            <person name="Grigoriev I.V."/>
            <person name="Martin F."/>
            <person name="Rosso M.N."/>
        </authorList>
    </citation>
    <scope>NUCLEOTIDE SEQUENCE [LARGE SCALE GENOMIC DNA]</scope>
    <source>
        <strain evidence="11 12">CIRM-BRFM 1785</strain>
    </source>
</reference>
<evidence type="ECO:0000256" key="7">
    <source>
        <dbReference type="SAM" id="MobiDB-lite"/>
    </source>
</evidence>
<dbReference type="RefSeq" id="XP_047774108.1">
    <property type="nucleotide sequence ID" value="XM_047925050.1"/>
</dbReference>
<evidence type="ECO:0000256" key="5">
    <source>
        <dbReference type="ARBA" id="ARBA00022989"/>
    </source>
</evidence>
<feature type="compositionally biased region" description="Basic residues" evidence="7">
    <location>
        <begin position="1133"/>
        <end position="1150"/>
    </location>
</feature>
<feature type="region of interest" description="Disordered" evidence="7">
    <location>
        <begin position="907"/>
        <end position="1150"/>
    </location>
</feature>
<keyword evidence="2 8" id="KW-0812">Transmembrane</keyword>
<dbReference type="PROSITE" id="PS00211">
    <property type="entry name" value="ABC_TRANSPORTER_1"/>
    <property type="match status" value="1"/>
</dbReference>
<evidence type="ECO:0000256" key="2">
    <source>
        <dbReference type="ARBA" id="ARBA00022692"/>
    </source>
</evidence>
<feature type="transmembrane region" description="Helical" evidence="8">
    <location>
        <begin position="59"/>
        <end position="83"/>
    </location>
</feature>
<feature type="region of interest" description="Disordered" evidence="7">
    <location>
        <begin position="231"/>
        <end position="261"/>
    </location>
</feature>
<feature type="transmembrane region" description="Helical" evidence="8">
    <location>
        <begin position="125"/>
        <end position="146"/>
    </location>
</feature>
<evidence type="ECO:0008006" key="13">
    <source>
        <dbReference type="Google" id="ProtNLM"/>
    </source>
</evidence>
<dbReference type="SMART" id="SM00382">
    <property type="entry name" value="AAA"/>
    <property type="match status" value="1"/>
</dbReference>
<dbReference type="PROSITE" id="PS50893">
    <property type="entry name" value="ABC_TRANSPORTER_2"/>
    <property type="match status" value="1"/>
</dbReference>
<dbReference type="InterPro" id="IPR003593">
    <property type="entry name" value="AAA+_ATPase"/>
</dbReference>
<feature type="domain" description="ABC transporter" evidence="9">
    <location>
        <begin position="616"/>
        <end position="851"/>
    </location>
</feature>
<evidence type="ECO:0000259" key="10">
    <source>
        <dbReference type="PROSITE" id="PS50929"/>
    </source>
</evidence>
<evidence type="ECO:0000256" key="8">
    <source>
        <dbReference type="SAM" id="Phobius"/>
    </source>
</evidence>
<keyword evidence="12" id="KW-1185">Reference proteome</keyword>
<dbReference type="EMBL" id="JADCUA010000029">
    <property type="protein sequence ID" value="KAH9830847.1"/>
    <property type="molecule type" value="Genomic_DNA"/>
</dbReference>
<dbReference type="InterPro" id="IPR027417">
    <property type="entry name" value="P-loop_NTPase"/>
</dbReference>
<feature type="transmembrane region" description="Helical" evidence="8">
    <location>
        <begin position="522"/>
        <end position="544"/>
    </location>
</feature>
<dbReference type="Proteomes" id="UP000814176">
    <property type="component" value="Unassembled WGS sequence"/>
</dbReference>
<feature type="transmembrane region" description="Helical" evidence="8">
    <location>
        <begin position="437"/>
        <end position="458"/>
    </location>
</feature>
<evidence type="ECO:0000256" key="6">
    <source>
        <dbReference type="ARBA" id="ARBA00023136"/>
    </source>
</evidence>